<accession>A0A8J6MGE3</accession>
<feature type="transmembrane region" description="Helical" evidence="1">
    <location>
        <begin position="88"/>
        <end position="110"/>
    </location>
</feature>
<evidence type="ECO:0000313" key="2">
    <source>
        <dbReference type="EMBL" id="MBC5736683.1"/>
    </source>
</evidence>
<dbReference type="RefSeq" id="WP_155150482.1">
    <property type="nucleotide sequence ID" value="NZ_JACOPQ010000004.1"/>
</dbReference>
<protein>
    <submittedName>
        <fullName evidence="2">Uncharacterized protein</fullName>
    </submittedName>
</protein>
<reference evidence="2" key="1">
    <citation type="submission" date="2020-08" db="EMBL/GenBank/DDBJ databases">
        <title>Genome public.</title>
        <authorList>
            <person name="Liu C."/>
            <person name="Sun Q."/>
        </authorList>
    </citation>
    <scope>NUCLEOTIDE SEQUENCE</scope>
    <source>
        <strain evidence="2">NSJ-52</strain>
    </source>
</reference>
<keyword evidence="1" id="KW-0812">Transmembrane</keyword>
<dbReference type="Proteomes" id="UP000607645">
    <property type="component" value="Unassembled WGS sequence"/>
</dbReference>
<keyword evidence="3" id="KW-1185">Reference proteome</keyword>
<evidence type="ECO:0000256" key="1">
    <source>
        <dbReference type="SAM" id="Phobius"/>
    </source>
</evidence>
<sequence>METTYYNLDAKRLTVYDMASGESVPRPRSYTCIRRRSSRAKPGQVLDMEAYRRKLAGEEGGLSGETAGKLEQAAAQPRAQRRLRRSALVMDFCATAAVVVMAVVVISQFIHIL</sequence>
<proteinExistence type="predicted"/>
<evidence type="ECO:0000313" key="3">
    <source>
        <dbReference type="Proteomes" id="UP000607645"/>
    </source>
</evidence>
<organism evidence="2 3">
    <name type="scientific">Lawsonibacter faecis</name>
    <dbReference type="NCBI Taxonomy" id="2763052"/>
    <lineage>
        <taxon>Bacteria</taxon>
        <taxon>Bacillati</taxon>
        <taxon>Bacillota</taxon>
        <taxon>Clostridia</taxon>
        <taxon>Eubacteriales</taxon>
        <taxon>Oscillospiraceae</taxon>
        <taxon>Lawsonibacter</taxon>
    </lineage>
</organism>
<keyword evidence="1" id="KW-1133">Transmembrane helix</keyword>
<dbReference type="AlphaFoldDB" id="A0A8J6MGE3"/>
<dbReference type="EMBL" id="JACOPQ010000004">
    <property type="protein sequence ID" value="MBC5736683.1"/>
    <property type="molecule type" value="Genomic_DNA"/>
</dbReference>
<comment type="caution">
    <text evidence="2">The sequence shown here is derived from an EMBL/GenBank/DDBJ whole genome shotgun (WGS) entry which is preliminary data.</text>
</comment>
<keyword evidence="1" id="KW-0472">Membrane</keyword>
<name>A0A8J6MGE3_9FIRM</name>
<gene>
    <name evidence="2" type="ORF">H8S62_06620</name>
</gene>